<dbReference type="EMBL" id="OMOF01000340">
    <property type="protein sequence ID" value="SPF48293.1"/>
    <property type="molecule type" value="Genomic_DNA"/>
</dbReference>
<evidence type="ECO:0000313" key="1">
    <source>
        <dbReference type="EMBL" id="SPF48293.1"/>
    </source>
</evidence>
<protein>
    <submittedName>
        <fullName evidence="1">Uncharacterized protein</fullName>
    </submittedName>
</protein>
<proteinExistence type="predicted"/>
<evidence type="ECO:0000313" key="2">
    <source>
        <dbReference type="Proteomes" id="UP000238916"/>
    </source>
</evidence>
<reference evidence="2" key="1">
    <citation type="submission" date="2018-02" db="EMBL/GenBank/DDBJ databases">
        <authorList>
            <person name="Hausmann B."/>
        </authorList>
    </citation>
    <scope>NUCLEOTIDE SEQUENCE [LARGE SCALE GENOMIC DNA]</scope>
    <source>
        <strain evidence="2">Peat soil MAG SbF1</strain>
    </source>
</reference>
<dbReference type="Proteomes" id="UP000238916">
    <property type="component" value="Unassembled WGS sequence"/>
</dbReference>
<name>A0A2U3L8Q3_9FIRM</name>
<sequence length="54" mass="5885">MAIKHGVQVYAADRFAVGNSIPENAVRLSICSPEAIEELEQGLKILQQLLPSVH</sequence>
<dbReference type="InterPro" id="IPR015422">
    <property type="entry name" value="PyrdxlP-dep_Trfase_small"/>
</dbReference>
<dbReference type="Gene3D" id="3.90.1150.10">
    <property type="entry name" value="Aspartate Aminotransferase, domain 1"/>
    <property type="match status" value="1"/>
</dbReference>
<dbReference type="AlphaFoldDB" id="A0A2U3L8Q3"/>
<gene>
    <name evidence="1" type="ORF">SBF1_4040001</name>
</gene>
<accession>A0A2U3L8Q3</accession>
<organism evidence="1 2">
    <name type="scientific">Candidatus Desulfosporosinus infrequens</name>
    <dbReference type="NCBI Taxonomy" id="2043169"/>
    <lineage>
        <taxon>Bacteria</taxon>
        <taxon>Bacillati</taxon>
        <taxon>Bacillota</taxon>
        <taxon>Clostridia</taxon>
        <taxon>Eubacteriales</taxon>
        <taxon>Desulfitobacteriaceae</taxon>
        <taxon>Desulfosporosinus</taxon>
    </lineage>
</organism>